<organism evidence="1 2">
    <name type="scientific">Neisseria sicca ATCC 29256</name>
    <dbReference type="NCBI Taxonomy" id="547045"/>
    <lineage>
        <taxon>Bacteria</taxon>
        <taxon>Pseudomonadati</taxon>
        <taxon>Pseudomonadota</taxon>
        <taxon>Betaproteobacteria</taxon>
        <taxon>Neisseriales</taxon>
        <taxon>Neisseriaceae</taxon>
        <taxon>Neisseria</taxon>
    </lineage>
</organism>
<gene>
    <name evidence="1" type="ORF">NEISICOT_01395</name>
</gene>
<keyword evidence="2" id="KW-1185">Reference proteome</keyword>
<protein>
    <submittedName>
        <fullName evidence="1">Uncharacterized protein</fullName>
    </submittedName>
</protein>
<dbReference type="EMBL" id="ACKO02000007">
    <property type="protein sequence ID" value="EET44732.1"/>
    <property type="molecule type" value="Genomic_DNA"/>
</dbReference>
<name>C6M4E9_NEISI</name>
<evidence type="ECO:0000313" key="1">
    <source>
        <dbReference type="EMBL" id="EET44732.1"/>
    </source>
</evidence>
<comment type="caution">
    <text evidence="1">The sequence shown here is derived from an EMBL/GenBank/DDBJ whole genome shotgun (WGS) entry which is preliminary data.</text>
</comment>
<dbReference type="Proteomes" id="UP000005365">
    <property type="component" value="Unassembled WGS sequence"/>
</dbReference>
<sequence>MIRRCPKLEGAAKVCGRLLSANQEKGRLNSRFQTAFIRL</sequence>
<dbReference type="AlphaFoldDB" id="C6M4E9"/>
<reference evidence="1" key="1">
    <citation type="submission" date="2009-07" db="EMBL/GenBank/DDBJ databases">
        <authorList>
            <person name="Weinstock G."/>
            <person name="Sodergren E."/>
            <person name="Clifton S."/>
            <person name="Fulton L."/>
            <person name="Fulton B."/>
            <person name="Courtney L."/>
            <person name="Fronick C."/>
            <person name="Harrison M."/>
            <person name="Strong C."/>
            <person name="Farmer C."/>
            <person name="Delahaunty K."/>
            <person name="Markovic C."/>
            <person name="Hall O."/>
            <person name="Minx P."/>
            <person name="Tomlinson C."/>
            <person name="Mitreva M."/>
            <person name="Nelson J."/>
            <person name="Hou S."/>
            <person name="Wollam A."/>
            <person name="Pepin K.H."/>
            <person name="Johnson M."/>
            <person name="Bhonagiri V."/>
            <person name="Nash W.E."/>
            <person name="Warren W."/>
            <person name="Chinwalla A."/>
            <person name="Mardis E.R."/>
            <person name="Wilson R.K."/>
        </authorList>
    </citation>
    <scope>NUCLEOTIDE SEQUENCE [LARGE SCALE GENOMIC DNA]</scope>
    <source>
        <strain evidence="1">ATCC 29256</strain>
    </source>
</reference>
<evidence type="ECO:0000313" key="2">
    <source>
        <dbReference type="Proteomes" id="UP000005365"/>
    </source>
</evidence>
<accession>C6M4E9</accession>
<proteinExistence type="predicted"/>